<protein>
    <submittedName>
        <fullName evidence="5">Beta-lactamase family protein</fullName>
    </submittedName>
</protein>
<comment type="subcellular location">
    <subcellularLocation>
        <location evidence="1">Membrane</location>
    </subcellularLocation>
</comment>
<dbReference type="EMBL" id="JABFOR010000005">
    <property type="protein sequence ID" value="NOJ70237.1"/>
    <property type="molecule type" value="Genomic_DNA"/>
</dbReference>
<dbReference type="Gene3D" id="3.40.710.10">
    <property type="entry name" value="DD-peptidase/beta-lactamase superfamily"/>
    <property type="match status" value="1"/>
</dbReference>
<evidence type="ECO:0000313" key="6">
    <source>
        <dbReference type="Proteomes" id="UP000552038"/>
    </source>
</evidence>
<evidence type="ECO:0000313" key="5">
    <source>
        <dbReference type="EMBL" id="NOJ70237.1"/>
    </source>
</evidence>
<dbReference type="PANTHER" id="PTHR46825">
    <property type="entry name" value="D-ALANYL-D-ALANINE-CARBOXYPEPTIDASE/ENDOPEPTIDASE AMPH"/>
    <property type="match status" value="1"/>
</dbReference>
<dbReference type="RefSeq" id="WP_171415676.1">
    <property type="nucleotide sequence ID" value="NZ_JABFOR010000005.1"/>
</dbReference>
<proteinExistence type="predicted"/>
<dbReference type="InterPro" id="IPR012338">
    <property type="entry name" value="Beta-lactam/transpept-like"/>
</dbReference>
<reference evidence="5 6" key="1">
    <citation type="submission" date="2020-05" db="EMBL/GenBank/DDBJ databases">
        <title>Whole genome sequencing and identification of novel metabolites from Paenibacillus alvei strain JR949.</title>
        <authorList>
            <person name="Rajendhran J."/>
            <person name="Sree Pranav P."/>
            <person name="Mahalakshmi B."/>
            <person name="Karthikeyan R."/>
        </authorList>
    </citation>
    <scope>NUCLEOTIDE SEQUENCE [LARGE SCALE GENOMIC DNA]</scope>
    <source>
        <strain evidence="5 6">JR949</strain>
    </source>
</reference>
<evidence type="ECO:0000256" key="1">
    <source>
        <dbReference type="ARBA" id="ARBA00004370"/>
    </source>
</evidence>
<evidence type="ECO:0000256" key="3">
    <source>
        <dbReference type="SAM" id="SignalP"/>
    </source>
</evidence>
<dbReference type="Proteomes" id="UP000552038">
    <property type="component" value="Unassembled WGS sequence"/>
</dbReference>
<dbReference type="AlphaFoldDB" id="A0AAP7DH62"/>
<evidence type="ECO:0000259" key="4">
    <source>
        <dbReference type="Pfam" id="PF00144"/>
    </source>
</evidence>
<sequence length="692" mass="75491">MKKSLSWLMALCLMVTMIVPTSALAANAKADLNYAATKKAAAEKAKLLTESFGTTSVQYALIDHGKIVVSGQVGKNDALGKVPLTKDTIYGIGSTSKVFTAAAVMKLVDDGKVSLDTPVVQYIPEFTMKDERYKNITIRMLLNHSSGLRGTTMGSAFLFGDNDSQAHDTLLNQLQKQTLKADPGAYSVYCNDGFTLAEIVVERVSGMSFTEFLHKYFTEPLAMKHTKTPLDQVDSKKFAGIYHPAFEGQLPTENTNLIGSGGIYSTAEDLVRFSQIFTGQNDKILSSDSVKAMRAEEFKKGMWPEGDADTTLNYGLGWDSVQLYPFNSYGIQAENKGGDTFVYHASLVVLPEQNMAAAVLSSSGSSMTNTMLANDMVLQALKEKGTIKEFKAAKSFGKPVKASMPADVAKHSGYYAANDLIMKAAITKTGELSIRYDQMPGMPEEKYVYTADGSFVNAEGTAKVQFVTRDNGRTYLWANSYMNRPGFPQMAVSHYSGEKITGNEISKEVDAAWAKRTGKKYFPVTEKYNSALYLLVDGIKMKKTDGLTGYVDGNEILGPDSASNPVQIPGMNGRDTMEYNFITNDGIEYLDRAGTLFVSEDTLKPFYLGSQSTVTIQENGYARWFKLPEAAAGKKLTVTSMPKHASFTVYNELGQPIQYMVSSAAKKGIELPSSGTIVFAGEAGAKFEIKMN</sequence>
<keyword evidence="2" id="KW-0472">Membrane</keyword>
<dbReference type="SUPFAM" id="SSF56601">
    <property type="entry name" value="beta-lactamase/transpeptidase-like"/>
    <property type="match status" value="1"/>
</dbReference>
<gene>
    <name evidence="5" type="ORF">HMI46_06685</name>
</gene>
<comment type="caution">
    <text evidence="5">The sequence shown here is derived from an EMBL/GenBank/DDBJ whole genome shotgun (WGS) entry which is preliminary data.</text>
</comment>
<dbReference type="InterPro" id="IPR001466">
    <property type="entry name" value="Beta-lactam-related"/>
</dbReference>
<dbReference type="InterPro" id="IPR050491">
    <property type="entry name" value="AmpC-like"/>
</dbReference>
<dbReference type="PANTHER" id="PTHR46825:SF11">
    <property type="entry name" value="PENICILLIN-BINDING PROTEIN 4"/>
    <property type="match status" value="1"/>
</dbReference>
<feature type="chain" id="PRO_5042939158" evidence="3">
    <location>
        <begin position="26"/>
        <end position="692"/>
    </location>
</feature>
<feature type="signal peptide" evidence="3">
    <location>
        <begin position="1"/>
        <end position="25"/>
    </location>
</feature>
<dbReference type="GO" id="GO:0016020">
    <property type="term" value="C:membrane"/>
    <property type="evidence" value="ECO:0007669"/>
    <property type="project" value="UniProtKB-SubCell"/>
</dbReference>
<name>A0AAP7DH62_PAEAL</name>
<evidence type="ECO:0000256" key="2">
    <source>
        <dbReference type="ARBA" id="ARBA00023136"/>
    </source>
</evidence>
<organism evidence="5 6">
    <name type="scientific">Paenibacillus alvei</name>
    <name type="common">Bacillus alvei</name>
    <dbReference type="NCBI Taxonomy" id="44250"/>
    <lineage>
        <taxon>Bacteria</taxon>
        <taxon>Bacillati</taxon>
        <taxon>Bacillota</taxon>
        <taxon>Bacilli</taxon>
        <taxon>Bacillales</taxon>
        <taxon>Paenibacillaceae</taxon>
        <taxon>Paenibacillus</taxon>
    </lineage>
</organism>
<accession>A0AAP7DH62</accession>
<feature type="domain" description="Beta-lactamase-related" evidence="4">
    <location>
        <begin position="54"/>
        <end position="374"/>
    </location>
</feature>
<keyword evidence="3" id="KW-0732">Signal</keyword>
<dbReference type="Pfam" id="PF00144">
    <property type="entry name" value="Beta-lactamase"/>
    <property type="match status" value="1"/>
</dbReference>